<protein>
    <recommendedName>
        <fullName evidence="2">MINDY deubiquitinase domain-containing protein</fullName>
    </recommendedName>
</protein>
<feature type="domain" description="MINDY deubiquitinase" evidence="2">
    <location>
        <begin position="18"/>
        <end position="276"/>
    </location>
</feature>
<accession>A0A6C1DRR3</accession>
<dbReference type="PANTHER" id="PTHR18063">
    <property type="entry name" value="NF-E2 INDUCIBLE PROTEIN"/>
    <property type="match status" value="1"/>
</dbReference>
<sequence>MKESVYNRSQELANMDVTFLTKNVQINGTQFKILLQNGQGECALIALANVLLISPAHARYAQEISRLVRGKETVTLNELVQTLADMGVQNPNGTDVDKQQLLQILPQLYSGLNINPEFNGSFEDGVEMSIFRLYNVGIVHGWIIDGDNDPNSYEHVSKYSYMGAQKVLVQSYEIQKNNAQFENSEQIQSDAPYLKSFLARSATQLTEYGLTHLREILVERSYAVLFRNDHFCTLYKNNGELFTLVTDPTYRNRKDINWQSLKSVNGSQDSYYTGNFIPTSLERTETTATGQNESYISNPFSDQNTGHVTSNQVNSGASGVQQIEDDEELARRLQEQEDMRAANNMQNGYANNGRNHQRERFERPEKNSKKNKFLPFNGSNKEKKRDKLKKNCVIM</sequence>
<name>A0A6C1DRR3_SACPS</name>
<dbReference type="GO" id="GO:0004843">
    <property type="term" value="F:cysteine-type deubiquitinase activity"/>
    <property type="evidence" value="ECO:0007669"/>
    <property type="project" value="InterPro"/>
</dbReference>
<feature type="region of interest" description="Disordered" evidence="1">
    <location>
        <begin position="345"/>
        <end position="395"/>
    </location>
</feature>
<dbReference type="Proteomes" id="UP000501346">
    <property type="component" value="Chromosome ScVII"/>
</dbReference>
<dbReference type="Pfam" id="PF04424">
    <property type="entry name" value="MINDY_DUB"/>
    <property type="match status" value="1"/>
</dbReference>
<dbReference type="OrthoDB" id="10261212at2759"/>
<evidence type="ECO:0000313" key="3">
    <source>
        <dbReference type="EMBL" id="QID79471.1"/>
    </source>
</evidence>
<dbReference type="InterPro" id="IPR033979">
    <property type="entry name" value="MINDY_domain"/>
</dbReference>
<feature type="compositionally biased region" description="Basic and acidic residues" evidence="1">
    <location>
        <begin position="356"/>
        <end position="368"/>
    </location>
</feature>
<proteinExistence type="predicted"/>
<dbReference type="GO" id="GO:1990380">
    <property type="term" value="F:K48-linked deubiquitinase activity"/>
    <property type="evidence" value="ECO:0007669"/>
    <property type="project" value="InterPro"/>
</dbReference>
<evidence type="ECO:0000313" key="4">
    <source>
        <dbReference type="Proteomes" id="UP000501346"/>
    </source>
</evidence>
<feature type="compositionally biased region" description="Polar residues" evidence="1">
    <location>
        <begin position="345"/>
        <end position="354"/>
    </location>
</feature>
<dbReference type="PANTHER" id="PTHR18063:SF6">
    <property type="entry name" value="UBIQUITIN CARBOXYL-TERMINAL HYDROLASE"/>
    <property type="match status" value="1"/>
</dbReference>
<feature type="compositionally biased region" description="Basic residues" evidence="1">
    <location>
        <begin position="386"/>
        <end position="395"/>
    </location>
</feature>
<reference evidence="3 4" key="1">
    <citation type="journal article" date="2019" name="BMC Genomics">
        <title>Chromosome level assembly and comparative genome analysis confirm lager-brewing yeasts originated from a single hybridization.</title>
        <authorList>
            <person name="Salazar A.N."/>
            <person name="Gorter de Vries A.R."/>
            <person name="van den Broek M."/>
            <person name="Brouwers N."/>
            <person name="de la Torre Cortes P."/>
            <person name="Kuijpers N.G.A."/>
            <person name="Daran J.G."/>
            <person name="Abeel T."/>
        </authorList>
    </citation>
    <scope>NUCLEOTIDE SEQUENCE [LARGE SCALE GENOMIC DNA]</scope>
    <source>
        <strain evidence="3 4">CBS 1483</strain>
    </source>
</reference>
<dbReference type="AlphaFoldDB" id="A0A6C1DRR3"/>
<dbReference type="EMBL" id="CP048988">
    <property type="protein sequence ID" value="QID79471.1"/>
    <property type="molecule type" value="Genomic_DNA"/>
</dbReference>
<dbReference type="GO" id="GO:0071108">
    <property type="term" value="P:protein K48-linked deubiquitination"/>
    <property type="evidence" value="ECO:0007669"/>
    <property type="project" value="TreeGrafter"/>
</dbReference>
<gene>
    <name evidence="3" type="ORF">GRS66_001738</name>
</gene>
<keyword evidence="4" id="KW-1185">Reference proteome</keyword>
<organism evidence="3 4">
    <name type="scientific">Saccharomyces pastorianus</name>
    <name type="common">Lager yeast</name>
    <name type="synonym">Saccharomyces cerevisiae x Saccharomyces eubayanus</name>
    <dbReference type="NCBI Taxonomy" id="27292"/>
    <lineage>
        <taxon>Eukaryota</taxon>
        <taxon>Fungi</taxon>
        <taxon>Dikarya</taxon>
        <taxon>Ascomycota</taxon>
        <taxon>Saccharomycotina</taxon>
        <taxon>Saccharomycetes</taxon>
        <taxon>Saccharomycetales</taxon>
        <taxon>Saccharomycetaceae</taxon>
        <taxon>Saccharomyces</taxon>
    </lineage>
</organism>
<dbReference type="GO" id="GO:0071944">
    <property type="term" value="C:cell periphery"/>
    <property type="evidence" value="ECO:0007669"/>
    <property type="project" value="TreeGrafter"/>
</dbReference>
<dbReference type="GO" id="GO:0005829">
    <property type="term" value="C:cytosol"/>
    <property type="evidence" value="ECO:0007669"/>
    <property type="project" value="TreeGrafter"/>
</dbReference>
<dbReference type="InterPro" id="IPR007518">
    <property type="entry name" value="MINDY"/>
</dbReference>
<evidence type="ECO:0000256" key="1">
    <source>
        <dbReference type="SAM" id="MobiDB-lite"/>
    </source>
</evidence>
<evidence type="ECO:0000259" key="2">
    <source>
        <dbReference type="Pfam" id="PF04424"/>
    </source>
</evidence>
<dbReference type="GO" id="GO:0016807">
    <property type="term" value="F:cysteine-type carboxypeptidase activity"/>
    <property type="evidence" value="ECO:0007669"/>
    <property type="project" value="TreeGrafter"/>
</dbReference>